<evidence type="ECO:0000313" key="1">
    <source>
        <dbReference type="EMBL" id="URD93433.1"/>
    </source>
</evidence>
<evidence type="ECO:0000313" key="2">
    <source>
        <dbReference type="Proteomes" id="UP001055439"/>
    </source>
</evidence>
<organism evidence="1 2">
    <name type="scientific">Musa troglodytarum</name>
    <name type="common">fe'i banana</name>
    <dbReference type="NCBI Taxonomy" id="320322"/>
    <lineage>
        <taxon>Eukaryota</taxon>
        <taxon>Viridiplantae</taxon>
        <taxon>Streptophyta</taxon>
        <taxon>Embryophyta</taxon>
        <taxon>Tracheophyta</taxon>
        <taxon>Spermatophyta</taxon>
        <taxon>Magnoliopsida</taxon>
        <taxon>Liliopsida</taxon>
        <taxon>Zingiberales</taxon>
        <taxon>Musaceae</taxon>
        <taxon>Musa</taxon>
    </lineage>
</organism>
<keyword evidence="2" id="KW-1185">Reference proteome</keyword>
<protein>
    <submittedName>
        <fullName evidence="1">Uncharacterized protein</fullName>
    </submittedName>
</protein>
<reference evidence="1" key="1">
    <citation type="submission" date="2022-05" db="EMBL/GenBank/DDBJ databases">
        <title>The Musa troglodytarum L. genome provides insights into the mechanism of non-climacteric behaviour and enrichment of carotenoids.</title>
        <authorList>
            <person name="Wang J."/>
        </authorList>
    </citation>
    <scope>NUCLEOTIDE SEQUENCE</scope>
    <source>
        <tissue evidence="1">Leaf</tissue>
    </source>
</reference>
<sequence length="51" mass="5893">MLLLRVQQSPTMLMLHALHSTMRLLVRKKFLWHFNEGVKAITVASCISKIT</sequence>
<proteinExistence type="predicted"/>
<dbReference type="AlphaFoldDB" id="A0A9E7JU26"/>
<dbReference type="Proteomes" id="UP001055439">
    <property type="component" value="Chromosome 3"/>
</dbReference>
<accession>A0A9E7JU26</accession>
<gene>
    <name evidence="1" type="ORF">MUK42_00535</name>
</gene>
<dbReference type="EMBL" id="CP097505">
    <property type="protein sequence ID" value="URD93433.1"/>
    <property type="molecule type" value="Genomic_DNA"/>
</dbReference>
<name>A0A9E7JU26_9LILI</name>